<dbReference type="Proteomes" id="UP001732700">
    <property type="component" value="Chromosome 1D"/>
</dbReference>
<accession>A0ACD5TZE2</accession>
<name>A0ACD5TZE2_AVESA</name>
<sequence length="418" mass="46611">MPPGGGGGGCGERGCTALDHTPALVRGDGDAPPHSTPPLPAIVPVDPEEEKQHQPTVANLPEGPLVEILARVPYRSLCRFKCVSKAWLVLCSSRDIRKRSPQTLSGFFYYPANGLSFRNLSGRGLPLVDPYFPFLRESYERIYVKQICNGLLVCICLKPCSMGHKKDVVVCNPATEEWTVLPPIVLSTQTQESSNQLLDFARICLGFDAAFPSRFVVFVPMAYCGTDSGKVAIYSSESGQWNYVHNKWASGITLIDHSRRIRVFLHGTMHLTTLHESILTVDTEGKVWGEIRLPDDSLSCTDNVCLGQSQGLLYAWQIDNLHGCQLSIWVIEDYGTKKWTLKHYVNVLELFGRRYCEDGNSYSMFAIHPDRNVIFLTDMEKMAVSYGLDNQEVCIICTEFMYGLPYVPCFAELPSAGH</sequence>
<organism evidence="1 2">
    <name type="scientific">Avena sativa</name>
    <name type="common">Oat</name>
    <dbReference type="NCBI Taxonomy" id="4498"/>
    <lineage>
        <taxon>Eukaryota</taxon>
        <taxon>Viridiplantae</taxon>
        <taxon>Streptophyta</taxon>
        <taxon>Embryophyta</taxon>
        <taxon>Tracheophyta</taxon>
        <taxon>Spermatophyta</taxon>
        <taxon>Magnoliopsida</taxon>
        <taxon>Liliopsida</taxon>
        <taxon>Poales</taxon>
        <taxon>Poaceae</taxon>
        <taxon>BOP clade</taxon>
        <taxon>Pooideae</taxon>
        <taxon>Poodae</taxon>
        <taxon>Poeae</taxon>
        <taxon>Poeae Chloroplast Group 1 (Aveneae type)</taxon>
        <taxon>Aveninae</taxon>
        <taxon>Avena</taxon>
    </lineage>
</organism>
<reference evidence="1" key="2">
    <citation type="submission" date="2025-09" db="UniProtKB">
        <authorList>
            <consortium name="EnsemblPlants"/>
        </authorList>
    </citation>
    <scope>IDENTIFICATION</scope>
</reference>
<dbReference type="EnsemblPlants" id="AVESA.00010b.r2.1DG0154240.1">
    <property type="protein sequence ID" value="AVESA.00010b.r2.1DG0154240.1.CDS"/>
    <property type="gene ID" value="AVESA.00010b.r2.1DG0154240"/>
</dbReference>
<evidence type="ECO:0000313" key="2">
    <source>
        <dbReference type="Proteomes" id="UP001732700"/>
    </source>
</evidence>
<reference evidence="1" key="1">
    <citation type="submission" date="2021-05" db="EMBL/GenBank/DDBJ databases">
        <authorList>
            <person name="Scholz U."/>
            <person name="Mascher M."/>
            <person name="Fiebig A."/>
        </authorList>
    </citation>
    <scope>NUCLEOTIDE SEQUENCE [LARGE SCALE GENOMIC DNA]</scope>
</reference>
<protein>
    <submittedName>
        <fullName evidence="1">Uncharacterized protein</fullName>
    </submittedName>
</protein>
<keyword evidence="2" id="KW-1185">Reference proteome</keyword>
<evidence type="ECO:0000313" key="1">
    <source>
        <dbReference type="EnsemblPlants" id="AVESA.00010b.r2.1DG0154240.1.CDS"/>
    </source>
</evidence>
<proteinExistence type="predicted"/>